<dbReference type="EMBL" id="JARAOO010000013">
    <property type="protein sequence ID" value="KAJ7947346.1"/>
    <property type="molecule type" value="Genomic_DNA"/>
</dbReference>
<evidence type="ECO:0000313" key="2">
    <source>
        <dbReference type="Proteomes" id="UP001163823"/>
    </source>
</evidence>
<dbReference type="Proteomes" id="UP001163823">
    <property type="component" value="Chromosome 13"/>
</dbReference>
<comment type="caution">
    <text evidence="1">The sequence shown here is derived from an EMBL/GenBank/DDBJ whole genome shotgun (WGS) entry which is preliminary data.</text>
</comment>
<dbReference type="KEGG" id="qsa:O6P43_032162"/>
<organism evidence="1 2">
    <name type="scientific">Quillaja saponaria</name>
    <name type="common">Soap bark tree</name>
    <dbReference type="NCBI Taxonomy" id="32244"/>
    <lineage>
        <taxon>Eukaryota</taxon>
        <taxon>Viridiplantae</taxon>
        <taxon>Streptophyta</taxon>
        <taxon>Embryophyta</taxon>
        <taxon>Tracheophyta</taxon>
        <taxon>Spermatophyta</taxon>
        <taxon>Magnoliopsida</taxon>
        <taxon>eudicotyledons</taxon>
        <taxon>Gunneridae</taxon>
        <taxon>Pentapetalae</taxon>
        <taxon>rosids</taxon>
        <taxon>fabids</taxon>
        <taxon>Fabales</taxon>
        <taxon>Quillajaceae</taxon>
        <taxon>Quillaja</taxon>
    </lineage>
</organism>
<evidence type="ECO:0000313" key="1">
    <source>
        <dbReference type="EMBL" id="KAJ7947346.1"/>
    </source>
</evidence>
<keyword evidence="2" id="KW-1185">Reference proteome</keyword>
<sequence>MNHMPNKLHPKFSDSHHEMLKSLEHKMHSGKTYKTYPAASSSRKIATGALLGTQVPFYCKRGSETDALNL</sequence>
<dbReference type="AlphaFoldDB" id="A0AAD7KX10"/>
<protein>
    <submittedName>
        <fullName evidence="1">Uncharacterized protein</fullName>
    </submittedName>
</protein>
<reference evidence="1" key="1">
    <citation type="journal article" date="2023" name="Science">
        <title>Elucidation of the pathway for biosynthesis of saponin adjuvants from the soapbark tree.</title>
        <authorList>
            <person name="Reed J."/>
            <person name="Orme A."/>
            <person name="El-Demerdash A."/>
            <person name="Owen C."/>
            <person name="Martin L.B.B."/>
            <person name="Misra R.C."/>
            <person name="Kikuchi S."/>
            <person name="Rejzek M."/>
            <person name="Martin A.C."/>
            <person name="Harkess A."/>
            <person name="Leebens-Mack J."/>
            <person name="Louveau T."/>
            <person name="Stephenson M.J."/>
            <person name="Osbourn A."/>
        </authorList>
    </citation>
    <scope>NUCLEOTIDE SEQUENCE</scope>
    <source>
        <strain evidence="1">S10</strain>
    </source>
</reference>
<gene>
    <name evidence="1" type="ORF">O6P43_032162</name>
</gene>
<accession>A0AAD7KX10</accession>
<proteinExistence type="predicted"/>
<name>A0AAD7KX10_QUISA</name>